<feature type="domain" description="Ig-like" evidence="17">
    <location>
        <begin position="58"/>
        <end position="167"/>
    </location>
</feature>
<evidence type="ECO:0000256" key="6">
    <source>
        <dbReference type="ARBA" id="ARBA00022729"/>
    </source>
</evidence>
<evidence type="ECO:0000256" key="7">
    <source>
        <dbReference type="ARBA" id="ARBA00022737"/>
    </source>
</evidence>
<dbReference type="InterPro" id="IPR042842">
    <property type="entry name" value="CD226"/>
</dbReference>
<comment type="subcellular location">
    <subcellularLocation>
        <location evidence="2">Cell junction</location>
        <location evidence="2">Adherens junction</location>
    </subcellularLocation>
    <subcellularLocation>
        <location evidence="1">Cell membrane</location>
        <topology evidence="1">Single-pass type I membrane protein</topology>
    </subcellularLocation>
</comment>
<dbReference type="InterPro" id="IPR013106">
    <property type="entry name" value="Ig_V-set"/>
</dbReference>
<evidence type="ECO:0000256" key="8">
    <source>
        <dbReference type="ARBA" id="ARBA00022889"/>
    </source>
</evidence>
<evidence type="ECO:0000256" key="4">
    <source>
        <dbReference type="ARBA" id="ARBA00022475"/>
    </source>
</evidence>
<dbReference type="RefSeq" id="XP_039473298.1">
    <property type="nucleotide sequence ID" value="XM_039617364.1"/>
</dbReference>
<dbReference type="AlphaFoldDB" id="A0A668TM66"/>
<evidence type="ECO:0000256" key="10">
    <source>
        <dbReference type="ARBA" id="ARBA00022989"/>
    </source>
</evidence>
<keyword evidence="5 16" id="KW-0812">Transmembrane</keyword>
<accession>A0A668TM66</accession>
<reference evidence="18" key="2">
    <citation type="submission" date="2025-09" db="UniProtKB">
        <authorList>
            <consortium name="Ensembl"/>
        </authorList>
    </citation>
    <scope>IDENTIFICATION</scope>
</reference>
<keyword evidence="9" id="KW-0965">Cell junction</keyword>
<dbReference type="GO" id="GO:0002729">
    <property type="term" value="P:positive regulation of natural killer cell cytokine production"/>
    <property type="evidence" value="ECO:0007669"/>
    <property type="project" value="InterPro"/>
</dbReference>
<feature type="transmembrane region" description="Helical" evidence="16">
    <location>
        <begin position="303"/>
        <end position="326"/>
    </location>
</feature>
<dbReference type="Pfam" id="PF07686">
    <property type="entry name" value="V-set"/>
    <property type="match status" value="2"/>
</dbReference>
<dbReference type="GeneID" id="116328242"/>
<keyword evidence="10 16" id="KW-1133">Transmembrane helix</keyword>
<dbReference type="GO" id="GO:0050839">
    <property type="term" value="F:cell adhesion molecule binding"/>
    <property type="evidence" value="ECO:0007669"/>
    <property type="project" value="TreeGrafter"/>
</dbReference>
<reference evidence="18" key="1">
    <citation type="submission" date="2025-08" db="UniProtKB">
        <authorList>
            <consortium name="Ensembl"/>
        </authorList>
    </citation>
    <scope>IDENTIFICATION</scope>
</reference>
<dbReference type="RefSeq" id="XP_031605831.2">
    <property type="nucleotide sequence ID" value="XM_031749971.2"/>
</dbReference>
<keyword evidence="13" id="KW-0325">Glycoprotein</keyword>
<comment type="similarity">
    <text evidence="3">Belongs to the nectin family.</text>
</comment>
<keyword evidence="4" id="KW-1003">Cell membrane</keyword>
<proteinExistence type="inferred from homology"/>
<dbReference type="InterPro" id="IPR036179">
    <property type="entry name" value="Ig-like_dom_sf"/>
</dbReference>
<dbReference type="PROSITE" id="PS50835">
    <property type="entry name" value="IG_LIKE"/>
    <property type="match status" value="2"/>
</dbReference>
<comment type="function">
    <text evidence="14">Cell adhesion molecule that promotes cell-cell contacts and plays important roles in the development of the nervous system. Acts by forming homophilic or heterophilic trans-dimers.</text>
</comment>
<dbReference type="PANTHER" id="PTHR47011:SF1">
    <property type="entry name" value="CD226 ANTIGEN"/>
    <property type="match status" value="1"/>
</dbReference>
<keyword evidence="6" id="KW-0732">Signal</keyword>
<evidence type="ECO:0000256" key="5">
    <source>
        <dbReference type="ARBA" id="ARBA00022692"/>
    </source>
</evidence>
<dbReference type="SUPFAM" id="SSF48726">
    <property type="entry name" value="Immunoglobulin"/>
    <property type="match status" value="2"/>
</dbReference>
<organism evidence="18 19">
    <name type="scientific">Oreochromis aureus</name>
    <name type="common">Israeli tilapia</name>
    <name type="synonym">Chromis aureus</name>
    <dbReference type="NCBI Taxonomy" id="47969"/>
    <lineage>
        <taxon>Eukaryota</taxon>
        <taxon>Metazoa</taxon>
        <taxon>Chordata</taxon>
        <taxon>Craniata</taxon>
        <taxon>Vertebrata</taxon>
        <taxon>Euteleostomi</taxon>
        <taxon>Actinopterygii</taxon>
        <taxon>Neopterygii</taxon>
        <taxon>Teleostei</taxon>
        <taxon>Neoteleostei</taxon>
        <taxon>Acanthomorphata</taxon>
        <taxon>Ovalentaria</taxon>
        <taxon>Cichlomorphae</taxon>
        <taxon>Cichliformes</taxon>
        <taxon>Cichlidae</taxon>
        <taxon>African cichlids</taxon>
        <taxon>Pseudocrenilabrinae</taxon>
        <taxon>Oreochromini</taxon>
        <taxon>Oreochromis</taxon>
    </lineage>
</organism>
<comment type="subunit">
    <text evidence="15">Cis- and trans-homodimer. Can form trans-heterodimers.</text>
</comment>
<evidence type="ECO:0000313" key="18">
    <source>
        <dbReference type="Ensembl" id="ENSOABP00000028375.2"/>
    </source>
</evidence>
<dbReference type="Proteomes" id="UP000472276">
    <property type="component" value="Unassembled WGS sequence"/>
</dbReference>
<dbReference type="InterPro" id="IPR003599">
    <property type="entry name" value="Ig_sub"/>
</dbReference>
<evidence type="ECO:0000256" key="15">
    <source>
        <dbReference type="ARBA" id="ARBA00062858"/>
    </source>
</evidence>
<keyword evidence="8" id="KW-0130">Cell adhesion</keyword>
<evidence type="ECO:0000256" key="16">
    <source>
        <dbReference type="SAM" id="Phobius"/>
    </source>
</evidence>
<keyword evidence="7" id="KW-0677">Repeat</keyword>
<evidence type="ECO:0000256" key="1">
    <source>
        <dbReference type="ARBA" id="ARBA00004251"/>
    </source>
</evidence>
<keyword evidence="19" id="KW-1185">Reference proteome</keyword>
<name>A0A668TM66_OREAU</name>
<evidence type="ECO:0000256" key="14">
    <source>
        <dbReference type="ARBA" id="ARBA00058274"/>
    </source>
</evidence>
<dbReference type="SMART" id="SM00409">
    <property type="entry name" value="IG"/>
    <property type="match status" value="2"/>
</dbReference>
<dbReference type="InterPro" id="IPR013783">
    <property type="entry name" value="Ig-like_fold"/>
</dbReference>
<dbReference type="GO" id="GO:0009897">
    <property type="term" value="C:external side of plasma membrane"/>
    <property type="evidence" value="ECO:0007669"/>
    <property type="project" value="TreeGrafter"/>
</dbReference>
<dbReference type="PANTHER" id="PTHR47011">
    <property type="entry name" value="CD226 ANTIGEN"/>
    <property type="match status" value="1"/>
</dbReference>
<evidence type="ECO:0000256" key="2">
    <source>
        <dbReference type="ARBA" id="ARBA00004536"/>
    </source>
</evidence>
<gene>
    <name evidence="18" type="primary">CD226</name>
</gene>
<evidence type="ECO:0000256" key="12">
    <source>
        <dbReference type="ARBA" id="ARBA00023157"/>
    </source>
</evidence>
<evidence type="ECO:0000256" key="3">
    <source>
        <dbReference type="ARBA" id="ARBA00007810"/>
    </source>
</evidence>
<sequence>MKCAPVAQVLLCSDRASRKCSLGASTRLINAAFILPLWGKMEAVQKDCWYFVVLIFLPFLKVAVQQRVPATVRLEEGMVLHCLCPWDGNLSMVSWTKRSEKKPVAVFHPDFGVVLSHRFDGRVEFLKSGPMDGSISIRNVTHQDIGHYECSVQTFPRGPWTRHIQVEDLDEPPEEDPTEPAPTQEAVSNQELLVEQNSNLTIRCNYQHNGTVNQVILERMLHGQSWTIVGVCKKVEQGLLAEDYSDRGRVSCEDSLDMSLHLTDVTQEDSGFYRCTFNTDAGQQTTTLQLTTVASGWFSLSLYMMYIYIGVGAAGLCLFIAIIIVVMRHRKRNKRKEYRVKLHPSQRQPNFYENIPMCPRIKKSRQIRNCPVYANVQTVRSMKTTSHQRQCNK</sequence>
<evidence type="ECO:0000256" key="13">
    <source>
        <dbReference type="ARBA" id="ARBA00023180"/>
    </source>
</evidence>
<dbReference type="GO" id="GO:0005912">
    <property type="term" value="C:adherens junction"/>
    <property type="evidence" value="ECO:0007669"/>
    <property type="project" value="UniProtKB-SubCell"/>
</dbReference>
<protein>
    <recommendedName>
        <fullName evidence="17">Ig-like domain-containing protein</fullName>
    </recommendedName>
</protein>
<dbReference type="Gene3D" id="2.60.40.10">
    <property type="entry name" value="Immunoglobulins"/>
    <property type="match status" value="2"/>
</dbReference>
<keyword evidence="11 16" id="KW-0472">Membrane</keyword>
<keyword evidence="12" id="KW-1015">Disulfide bond</keyword>
<dbReference type="Ensembl" id="ENSOABT00000029165.2">
    <property type="protein sequence ID" value="ENSOABP00000028375.2"/>
    <property type="gene ID" value="ENSOABG00000013235.2"/>
</dbReference>
<dbReference type="FunFam" id="2.60.40.10:FF:000304">
    <property type="entry name" value="Nectin cell adhesion molecule 1"/>
    <property type="match status" value="1"/>
</dbReference>
<evidence type="ECO:0000256" key="9">
    <source>
        <dbReference type="ARBA" id="ARBA00022949"/>
    </source>
</evidence>
<evidence type="ECO:0000313" key="19">
    <source>
        <dbReference type="Proteomes" id="UP000472276"/>
    </source>
</evidence>
<dbReference type="InterPro" id="IPR007110">
    <property type="entry name" value="Ig-like_dom"/>
</dbReference>
<evidence type="ECO:0000256" key="11">
    <source>
        <dbReference type="ARBA" id="ARBA00023136"/>
    </source>
</evidence>
<dbReference type="GO" id="GO:0007155">
    <property type="term" value="P:cell adhesion"/>
    <property type="evidence" value="ECO:0007669"/>
    <property type="project" value="UniProtKB-KW"/>
</dbReference>
<dbReference type="GO" id="GO:0002891">
    <property type="term" value="P:positive regulation of immunoglobulin mediated immune response"/>
    <property type="evidence" value="ECO:0007669"/>
    <property type="project" value="TreeGrafter"/>
</dbReference>
<evidence type="ECO:0000259" key="17">
    <source>
        <dbReference type="PROSITE" id="PS50835"/>
    </source>
</evidence>
<dbReference type="OMA" id="RATNNYR"/>
<feature type="domain" description="Ig-like" evidence="17">
    <location>
        <begin position="182"/>
        <end position="291"/>
    </location>
</feature>